<accession>A0A8H6ZEY3</accession>
<keyword evidence="1" id="KW-0732">Signal</keyword>
<evidence type="ECO:0000313" key="2">
    <source>
        <dbReference type="EMBL" id="KAF7374405.1"/>
    </source>
</evidence>
<name>A0A8H6ZEY3_9AGAR</name>
<feature type="signal peptide" evidence="1">
    <location>
        <begin position="1"/>
        <end position="29"/>
    </location>
</feature>
<gene>
    <name evidence="2" type="ORF">MSAN_00324600</name>
</gene>
<organism evidence="2 3">
    <name type="scientific">Mycena sanguinolenta</name>
    <dbReference type="NCBI Taxonomy" id="230812"/>
    <lineage>
        <taxon>Eukaryota</taxon>
        <taxon>Fungi</taxon>
        <taxon>Dikarya</taxon>
        <taxon>Basidiomycota</taxon>
        <taxon>Agaricomycotina</taxon>
        <taxon>Agaricomycetes</taxon>
        <taxon>Agaricomycetidae</taxon>
        <taxon>Agaricales</taxon>
        <taxon>Marasmiineae</taxon>
        <taxon>Mycenaceae</taxon>
        <taxon>Mycena</taxon>
    </lineage>
</organism>
<reference evidence="2" key="1">
    <citation type="submission" date="2020-05" db="EMBL/GenBank/DDBJ databases">
        <title>Mycena genomes resolve the evolution of fungal bioluminescence.</title>
        <authorList>
            <person name="Tsai I.J."/>
        </authorList>
    </citation>
    <scope>NUCLEOTIDE SEQUENCE</scope>
    <source>
        <strain evidence="2">160909Yilan</strain>
    </source>
</reference>
<evidence type="ECO:0000256" key="1">
    <source>
        <dbReference type="SAM" id="SignalP"/>
    </source>
</evidence>
<dbReference type="Proteomes" id="UP000623467">
    <property type="component" value="Unassembled WGS sequence"/>
</dbReference>
<dbReference type="OrthoDB" id="3222453at2759"/>
<sequence>MSSASTMYLVIGFQLPLLLLATALQSFLAKTSFSIVWVQAELFLCLPHGGRLQRLRNLNSLRYAAKHADHWYKYVNGTMGLRLANGDLHLVTGCEKAKSWGLVTFHDVPLETNFQLSFRPTRGEAEGYKYRWQGSYGHWKHEDAPPDDGSPLNQTTFIHTFPVLADEGLWQKLLAFAVQQLANYPSILHQLGRFISVANPEPSFPRSLFFGNGAPVRGGHGIVTETFPVPKIFNPSQILHKLLFREVPHARVVIIHTDDWCDAMAELDQDGQQTPEEIAPELERIVFERHEIVEEDGLAYLRRKPDVTSSNVGE</sequence>
<comment type="caution">
    <text evidence="2">The sequence shown here is derived from an EMBL/GenBank/DDBJ whole genome shotgun (WGS) entry which is preliminary data.</text>
</comment>
<proteinExistence type="predicted"/>
<evidence type="ECO:0000313" key="3">
    <source>
        <dbReference type="Proteomes" id="UP000623467"/>
    </source>
</evidence>
<keyword evidence="3" id="KW-1185">Reference proteome</keyword>
<feature type="chain" id="PRO_5034193521" evidence="1">
    <location>
        <begin position="30"/>
        <end position="314"/>
    </location>
</feature>
<dbReference type="AlphaFoldDB" id="A0A8H6ZEY3"/>
<protein>
    <submittedName>
        <fullName evidence="2">Uncharacterized protein</fullName>
    </submittedName>
</protein>
<dbReference type="EMBL" id="JACAZH010000002">
    <property type="protein sequence ID" value="KAF7374405.1"/>
    <property type="molecule type" value="Genomic_DNA"/>
</dbReference>